<dbReference type="PATRIC" id="fig|148604.4.peg.1008"/>
<evidence type="ECO:0000256" key="6">
    <source>
        <dbReference type="ARBA" id="ARBA00023136"/>
    </source>
</evidence>
<dbReference type="InterPro" id="IPR036259">
    <property type="entry name" value="MFS_trans_sf"/>
</dbReference>
<comment type="similarity">
    <text evidence="2">Belongs to the major facilitator superfamily. TCR/Tet family.</text>
</comment>
<dbReference type="AlphaFoldDB" id="A0A0R2GX82"/>
<comment type="subcellular location">
    <subcellularLocation>
        <location evidence="1">Cell membrane</location>
        <topology evidence="1">Multi-pass membrane protein</topology>
    </subcellularLocation>
</comment>
<evidence type="ECO:0000256" key="1">
    <source>
        <dbReference type="ARBA" id="ARBA00004651"/>
    </source>
</evidence>
<feature type="transmembrane region" description="Helical" evidence="7">
    <location>
        <begin position="264"/>
        <end position="286"/>
    </location>
</feature>
<keyword evidence="5 7" id="KW-1133">Transmembrane helix</keyword>
<gene>
    <name evidence="9" type="ORF">IV41_GL000974</name>
</gene>
<dbReference type="InterPro" id="IPR005829">
    <property type="entry name" value="Sugar_transporter_CS"/>
</dbReference>
<organism evidence="9 10">
    <name type="scientific">Limosilactobacillus ingluviei</name>
    <dbReference type="NCBI Taxonomy" id="148604"/>
    <lineage>
        <taxon>Bacteria</taxon>
        <taxon>Bacillati</taxon>
        <taxon>Bacillota</taxon>
        <taxon>Bacilli</taxon>
        <taxon>Lactobacillales</taxon>
        <taxon>Lactobacillaceae</taxon>
        <taxon>Limosilactobacillus</taxon>
    </lineage>
</organism>
<keyword evidence="3" id="KW-0813">Transport</keyword>
<dbReference type="eggNOG" id="COG2814">
    <property type="taxonomic scope" value="Bacteria"/>
</dbReference>
<evidence type="ECO:0000256" key="4">
    <source>
        <dbReference type="ARBA" id="ARBA00022692"/>
    </source>
</evidence>
<feature type="transmembrane region" description="Helical" evidence="7">
    <location>
        <begin position="25"/>
        <end position="49"/>
    </location>
</feature>
<comment type="caution">
    <text evidence="9">The sequence shown here is derived from an EMBL/GenBank/DDBJ whole genome shotgun (WGS) entry which is preliminary data.</text>
</comment>
<dbReference type="GO" id="GO:0005886">
    <property type="term" value="C:plasma membrane"/>
    <property type="evidence" value="ECO:0007669"/>
    <property type="project" value="UniProtKB-SubCell"/>
</dbReference>
<feature type="transmembrane region" description="Helical" evidence="7">
    <location>
        <begin position="232"/>
        <end position="252"/>
    </location>
</feature>
<proteinExistence type="inferred from homology"/>
<keyword evidence="10" id="KW-1185">Reference proteome</keyword>
<feature type="transmembrane region" description="Helical" evidence="7">
    <location>
        <begin position="119"/>
        <end position="137"/>
    </location>
</feature>
<feature type="transmembrane region" description="Helical" evidence="7">
    <location>
        <begin position="321"/>
        <end position="340"/>
    </location>
</feature>
<evidence type="ECO:0000313" key="10">
    <source>
        <dbReference type="Proteomes" id="UP000051639"/>
    </source>
</evidence>
<feature type="domain" description="Major facilitator superfamily (MFS) profile" evidence="8">
    <location>
        <begin position="24"/>
        <end position="408"/>
    </location>
</feature>
<feature type="transmembrane region" description="Helical" evidence="7">
    <location>
        <begin position="384"/>
        <end position="403"/>
    </location>
</feature>
<feature type="transmembrane region" description="Helical" evidence="7">
    <location>
        <begin position="55"/>
        <end position="78"/>
    </location>
</feature>
<dbReference type="STRING" id="1203076.GCA_000312405_01445"/>
<dbReference type="InterPro" id="IPR020846">
    <property type="entry name" value="MFS_dom"/>
</dbReference>
<keyword evidence="4 7" id="KW-0812">Transmembrane</keyword>
<evidence type="ECO:0000256" key="7">
    <source>
        <dbReference type="SAM" id="Phobius"/>
    </source>
</evidence>
<dbReference type="PRINTS" id="PR01035">
    <property type="entry name" value="TCRTETA"/>
</dbReference>
<feature type="transmembrane region" description="Helical" evidence="7">
    <location>
        <begin position="90"/>
        <end position="113"/>
    </location>
</feature>
<dbReference type="GO" id="GO:0022857">
    <property type="term" value="F:transmembrane transporter activity"/>
    <property type="evidence" value="ECO:0007669"/>
    <property type="project" value="InterPro"/>
</dbReference>
<dbReference type="Proteomes" id="UP000051639">
    <property type="component" value="Unassembled WGS sequence"/>
</dbReference>
<feature type="transmembrane region" description="Helical" evidence="7">
    <location>
        <begin position="149"/>
        <end position="173"/>
    </location>
</feature>
<dbReference type="Pfam" id="PF07690">
    <property type="entry name" value="MFS_1"/>
    <property type="match status" value="1"/>
</dbReference>
<dbReference type="EMBL" id="JQBA01000026">
    <property type="protein sequence ID" value="KRN43990.1"/>
    <property type="molecule type" value="Genomic_DNA"/>
</dbReference>
<dbReference type="SUPFAM" id="SSF103473">
    <property type="entry name" value="MFS general substrate transporter"/>
    <property type="match status" value="1"/>
</dbReference>
<feature type="transmembrane region" description="Helical" evidence="7">
    <location>
        <begin position="360"/>
        <end position="378"/>
    </location>
</feature>
<evidence type="ECO:0000256" key="2">
    <source>
        <dbReference type="ARBA" id="ARBA00007520"/>
    </source>
</evidence>
<evidence type="ECO:0000256" key="3">
    <source>
        <dbReference type="ARBA" id="ARBA00022448"/>
    </source>
</evidence>
<feature type="transmembrane region" description="Helical" evidence="7">
    <location>
        <begin position="179"/>
        <end position="197"/>
    </location>
</feature>
<accession>A0A0R2GX82</accession>
<evidence type="ECO:0000259" key="8">
    <source>
        <dbReference type="PROSITE" id="PS50850"/>
    </source>
</evidence>
<dbReference type="InterPro" id="IPR011701">
    <property type="entry name" value="MFS"/>
</dbReference>
<dbReference type="InterPro" id="IPR001958">
    <property type="entry name" value="Tet-R_TetA/multi-R_MdtG-like"/>
</dbReference>
<dbReference type="PROSITE" id="PS00216">
    <property type="entry name" value="SUGAR_TRANSPORT_1"/>
    <property type="match status" value="1"/>
</dbReference>
<feature type="transmembrane region" description="Helical" evidence="7">
    <location>
        <begin position="298"/>
        <end position="315"/>
    </location>
</feature>
<evidence type="ECO:0000256" key="5">
    <source>
        <dbReference type="ARBA" id="ARBA00022989"/>
    </source>
</evidence>
<dbReference type="PROSITE" id="PS50850">
    <property type="entry name" value="MFS"/>
    <property type="match status" value="1"/>
</dbReference>
<keyword evidence="6 7" id="KW-0472">Membrane</keyword>
<sequence>MLAWLMHFFRGKGDQTMSKLVKRTIAIMIVCEFLICLGLSLIFPVMPFIKNEYHFSAFDMGVMSALFALVQFVASPVVGRWSDRLGRKPMLIWGMVLFAIGQLIFAVGNTLWIFDFSRVIDGLSAAMFVPTSMALAADITTPRERAKVIGWLSAAFSGGLILGPGLGGILAAWGYKVPFWVAGILGGMATLVALFWLPDDRKVDLGQPSEPAPTSPAPGWGKYRHLMTRPMLILFAMILVAAFGLAGFESIYSLYVNEVHQFDLAAIATVLTLNGILSLVLQVFFFEKLVVWLGEVKLIRYSYLLSALATLVVIYDHSHWQIIVATLVVFEAFDLLRPAITTLLTKASTKDQGLINGMNMSLTSIGNIFGPLLSGATLDWNYQYPYLIVTVFLMVAFGISFGLRKFMAQN</sequence>
<dbReference type="PANTHER" id="PTHR23504:SF115">
    <property type="entry name" value="MULTIDRUG RESISTANCE PROTEIN 2"/>
    <property type="match status" value="1"/>
</dbReference>
<reference evidence="9 10" key="1">
    <citation type="journal article" date="2015" name="Genome Announc.">
        <title>Expanding the biotechnology potential of lactobacilli through comparative genomics of 213 strains and associated genera.</title>
        <authorList>
            <person name="Sun Z."/>
            <person name="Harris H.M."/>
            <person name="McCann A."/>
            <person name="Guo C."/>
            <person name="Argimon S."/>
            <person name="Zhang W."/>
            <person name="Yang X."/>
            <person name="Jeffery I.B."/>
            <person name="Cooney J.C."/>
            <person name="Kagawa T.F."/>
            <person name="Liu W."/>
            <person name="Song Y."/>
            <person name="Salvetti E."/>
            <person name="Wrobel A."/>
            <person name="Rasinkangas P."/>
            <person name="Parkhill J."/>
            <person name="Rea M.C."/>
            <person name="O'Sullivan O."/>
            <person name="Ritari J."/>
            <person name="Douillard F.P."/>
            <person name="Paul Ross R."/>
            <person name="Yang R."/>
            <person name="Briner A.E."/>
            <person name="Felis G.E."/>
            <person name="de Vos W.M."/>
            <person name="Barrangou R."/>
            <person name="Klaenhammer T.R."/>
            <person name="Caufield P.W."/>
            <person name="Cui Y."/>
            <person name="Zhang H."/>
            <person name="O'Toole P.W."/>
        </authorList>
    </citation>
    <scope>NUCLEOTIDE SEQUENCE [LARGE SCALE GENOMIC DNA]</scope>
    <source>
        <strain evidence="9 10">DSM 14792</strain>
    </source>
</reference>
<dbReference type="PANTHER" id="PTHR23504">
    <property type="entry name" value="MAJOR FACILITATOR SUPERFAMILY DOMAIN-CONTAINING PROTEIN 10"/>
    <property type="match status" value="1"/>
</dbReference>
<dbReference type="CDD" id="cd17325">
    <property type="entry name" value="MFS_MdtG_SLC18_like"/>
    <property type="match status" value="1"/>
</dbReference>
<evidence type="ECO:0000313" key="9">
    <source>
        <dbReference type="EMBL" id="KRN43990.1"/>
    </source>
</evidence>
<protein>
    <recommendedName>
        <fullName evidence="8">Major facilitator superfamily (MFS) profile domain-containing protein</fullName>
    </recommendedName>
</protein>
<name>A0A0R2GX82_9LACO</name>
<dbReference type="Gene3D" id="1.20.1250.20">
    <property type="entry name" value="MFS general substrate transporter like domains"/>
    <property type="match status" value="1"/>
</dbReference>